<evidence type="ECO:0000313" key="34">
    <source>
        <dbReference type="EMBL" id="HAG4505221.1"/>
    </source>
</evidence>
<dbReference type="EMBL" id="DAAXQZ010000030">
    <property type="protein sequence ID" value="HAG2131036.1"/>
    <property type="molecule type" value="Genomic_DNA"/>
</dbReference>
<evidence type="ECO:0000313" key="37">
    <source>
        <dbReference type="EMBL" id="HAG4842620.1"/>
    </source>
</evidence>
<dbReference type="PANTHER" id="PTHR47504">
    <property type="entry name" value="RIGHT ORIGIN-BINDING PROTEIN"/>
    <property type="match status" value="1"/>
</dbReference>
<evidence type="ECO:0000313" key="23">
    <source>
        <dbReference type="EMBL" id="HAG3426774.1"/>
    </source>
</evidence>
<evidence type="ECO:0000313" key="13">
    <source>
        <dbReference type="EMBL" id="HAG2003379.1"/>
    </source>
</evidence>
<dbReference type="PANTHER" id="PTHR47504:SF3">
    <property type="entry name" value="HTH-TYPE TRANSCRIPTIONAL REGULATOR YKGA-RELATED"/>
    <property type="match status" value="1"/>
</dbReference>
<dbReference type="EMBL" id="DAAYHD010000020">
    <property type="protein sequence ID" value="HAG4183232.1"/>
    <property type="molecule type" value="Genomic_DNA"/>
</dbReference>
<dbReference type="EMBL" id="DAAXXJ010000011">
    <property type="protein sequence ID" value="HAG3000832.1"/>
    <property type="molecule type" value="Genomic_DNA"/>
</dbReference>
<evidence type="ECO:0000256" key="1">
    <source>
        <dbReference type="ARBA" id="ARBA00023015"/>
    </source>
</evidence>
<dbReference type="EMBL" id="DAAYCJ010000012">
    <property type="protein sequence ID" value="HAG3589589.1"/>
    <property type="molecule type" value="Genomic_DNA"/>
</dbReference>
<evidence type="ECO:0000313" key="27">
    <source>
        <dbReference type="EMBL" id="HAG3603865.1"/>
    </source>
</evidence>
<dbReference type="EMBL" id="DAAXUD010000011">
    <property type="protein sequence ID" value="HAG2567322.1"/>
    <property type="molecule type" value="Genomic_DNA"/>
</dbReference>
<dbReference type="EMBL" id="DAAYDV010000014">
    <property type="protein sequence ID" value="HAG3739758.1"/>
    <property type="molecule type" value="Genomic_DNA"/>
</dbReference>
<dbReference type="EMBL" id="DAAYMN010000025">
    <property type="protein sequence ID" value="HAG4842620.1"/>
    <property type="molecule type" value="Genomic_DNA"/>
</dbReference>
<evidence type="ECO:0000313" key="12">
    <source>
        <dbReference type="EMBL" id="HAG1989792.1"/>
    </source>
</evidence>
<dbReference type="Gene3D" id="1.10.10.60">
    <property type="entry name" value="Homeodomain-like"/>
    <property type="match status" value="2"/>
</dbReference>
<dbReference type="EMBL" id="DAAXTF010000012">
    <property type="protein sequence ID" value="HAG2469615.1"/>
    <property type="molecule type" value="Genomic_DNA"/>
</dbReference>
<keyword evidence="2" id="KW-0238">DNA-binding</keyword>
<evidence type="ECO:0000313" key="35">
    <source>
        <dbReference type="EMBL" id="HAG4739489.1"/>
    </source>
</evidence>
<dbReference type="EMBL" id="DAAYHE010000019">
    <property type="protein sequence ID" value="HAG4187922.1"/>
    <property type="molecule type" value="Genomic_DNA"/>
</dbReference>
<evidence type="ECO:0000313" key="19">
    <source>
        <dbReference type="EMBL" id="HAG2620378.1"/>
    </source>
</evidence>
<dbReference type="EMBL" id="DAAXTH010000013">
    <property type="protein sequence ID" value="HAG2493902.1"/>
    <property type="molecule type" value="Genomic_DNA"/>
</dbReference>
<dbReference type="EMBL" id="DAAXPF010000018">
    <property type="protein sequence ID" value="HAG1989792.1"/>
    <property type="molecule type" value="Genomic_DNA"/>
</dbReference>
<dbReference type="GO" id="GO:0003700">
    <property type="term" value="F:DNA-binding transcription factor activity"/>
    <property type="evidence" value="ECO:0007669"/>
    <property type="project" value="InterPro"/>
</dbReference>
<dbReference type="EMBL" id="DAAXPI010000020">
    <property type="protein sequence ID" value="HAG2003379.1"/>
    <property type="molecule type" value="Genomic_DNA"/>
</dbReference>
<feature type="domain" description="HTH araC/xylS-type" evidence="4">
    <location>
        <begin position="7"/>
        <end position="107"/>
    </location>
</feature>
<evidence type="ECO:0000256" key="2">
    <source>
        <dbReference type="ARBA" id="ARBA00023125"/>
    </source>
</evidence>
<evidence type="ECO:0000313" key="15">
    <source>
        <dbReference type="EMBL" id="HAG2469615.1"/>
    </source>
</evidence>
<evidence type="ECO:0000313" key="25">
    <source>
        <dbReference type="EMBL" id="HAG3589589.1"/>
    </source>
</evidence>
<evidence type="ECO:0000313" key="31">
    <source>
        <dbReference type="EMBL" id="HAG4183232.1"/>
    </source>
</evidence>
<evidence type="ECO:0000313" key="11">
    <source>
        <dbReference type="EMBL" id="HAG1911279.1"/>
    </source>
</evidence>
<dbReference type="InterPro" id="IPR018060">
    <property type="entry name" value="HTH_AraC"/>
</dbReference>
<keyword evidence="3" id="KW-0804">Transcription</keyword>
<evidence type="ECO:0000313" key="6">
    <source>
        <dbReference type="EMBL" id="HAF8192382.1"/>
    </source>
</evidence>
<evidence type="ECO:0000313" key="40">
    <source>
        <dbReference type="EMBL" id="HAG5592513.1"/>
    </source>
</evidence>
<dbReference type="EMBL" id="DAAXUS010000012">
    <property type="protein sequence ID" value="HAG2620378.1"/>
    <property type="molecule type" value="Genomic_DNA"/>
</dbReference>
<evidence type="ECO:0000313" key="39">
    <source>
        <dbReference type="EMBL" id="HAG5583010.1"/>
    </source>
</evidence>
<dbReference type="EMBL" id="DAAYCI010000015">
    <property type="protein sequence ID" value="HAG3594331.1"/>
    <property type="molecule type" value="Genomic_DNA"/>
</dbReference>
<dbReference type="EMBL" id="DAAWAU010000020">
    <property type="protein sequence ID" value="HAF7113731.1"/>
    <property type="molecule type" value="Genomic_DNA"/>
</dbReference>
<sequence>MKKIIVQMIVNKIEDRINLNQKIDLNDVVTLSGYSARYTQKIFKDVTGVSISKYIKKRILTRGAILVKMTKKSISHIAMDLNFSTQQTFTRAFSREFKVSPLKFRKQRYFDCSYLTPSFIINSYDYKVYQTYLSPLKLDGHNFFLKEGLLENRVPRTNKIRLREISKIIKHHKQAFIMTTFSSQSTLESEVYLKTFIGYEYSRASLEVIIGDCWAVDFVGVWSDYVTFGRLLTLYIKIKVEKIILEKITLGGKNDKGEQIYYITSFLPLLTI</sequence>
<dbReference type="EMBL" id="DAAYCQ010000012">
    <property type="protein sequence ID" value="HAG3627215.1"/>
    <property type="molecule type" value="Genomic_DNA"/>
</dbReference>
<gene>
    <name evidence="8" type="ORF">G5V28_004412</name>
    <name evidence="20" type="ORF">G8016_004480</name>
    <name evidence="26" type="ORF">G8036_004327</name>
    <name evidence="25" type="ORF">G8083_004274</name>
    <name evidence="24" type="ORF">G8096_004728</name>
    <name evidence="28" type="ORF">G8102_004350</name>
    <name evidence="22" type="ORF">G8106_004332</name>
    <name evidence="40" type="ORF">G8119_004710</name>
    <name evidence="21" type="ORF">G8133_004394</name>
    <name evidence="34" type="ORF">G8156_004416</name>
    <name evidence="23" type="ORF">G8173_004700</name>
    <name evidence="29" type="ORF">G8406_004383</name>
    <name evidence="32" type="ORF">G8426_004702</name>
    <name evidence="33" type="ORF">G8443_004392</name>
    <name evidence="31" type="ORF">G8495_004680</name>
    <name evidence="30" type="ORF">G8512_004227</name>
    <name evidence="7" type="ORF">G8515_004359</name>
    <name evidence="5" type="ORF">G8516_004688</name>
    <name evidence="37" type="ORF">G8522_004737</name>
    <name evidence="6" type="ORF">G8541_004337</name>
    <name evidence="38" type="ORF">G8543_004354</name>
    <name evidence="36" type="ORF">G8557_004432</name>
    <name evidence="35" type="ORF">G8559_004320</name>
    <name evidence="27" type="ORF">G8T43_004390</name>
    <name evidence="11" type="ORF">G8V36_004386</name>
    <name evidence="13" type="ORF">G8W08_004687</name>
    <name evidence="9" type="ORF">G8X42_004709</name>
    <name evidence="12" type="ORF">G8X61_004715</name>
    <name evidence="39" type="ORF">G8Y08_004401</name>
    <name evidence="14" type="ORF">G8Y17_004729</name>
    <name evidence="17" type="ORF">G8Y20_004957</name>
    <name evidence="10" type="ORF">G8Y31_004705</name>
    <name evidence="19" type="ORF">G8Y49_004283</name>
    <name evidence="16" type="ORF">G8Y50_004455</name>
    <name evidence="18" type="ORF">G8Y63_004349</name>
    <name evidence="15" type="ORF">G8Y72_004247</name>
</gene>
<dbReference type="EMBL" id="DAAWNJ010000015">
    <property type="protein sequence ID" value="HAF8609433.1"/>
    <property type="molecule type" value="Genomic_DNA"/>
</dbReference>
<dbReference type="AlphaFoldDB" id="A0A762HEF0"/>
<dbReference type="EMBL" id="DAAXOK010000016">
    <property type="protein sequence ID" value="HAG1873826.1"/>
    <property type="molecule type" value="Genomic_DNA"/>
</dbReference>
<evidence type="ECO:0000313" key="18">
    <source>
        <dbReference type="EMBL" id="HAG2567322.1"/>
    </source>
</evidence>
<evidence type="ECO:0000313" key="24">
    <source>
        <dbReference type="EMBL" id="HAG3571597.1"/>
    </source>
</evidence>
<dbReference type="EMBL" id="DAAYCF010000024">
    <property type="protein sequence ID" value="HAG3571597.1"/>
    <property type="molecule type" value="Genomic_DNA"/>
</dbReference>
<evidence type="ECO:0000313" key="30">
    <source>
        <dbReference type="EMBL" id="HAG4121849.1"/>
    </source>
</evidence>
<dbReference type="EMBL" id="DAAYLS010000014">
    <property type="protein sequence ID" value="HAG4739489.1"/>
    <property type="molecule type" value="Genomic_DNA"/>
</dbReference>
<dbReference type="Pfam" id="PF12833">
    <property type="entry name" value="HTH_18"/>
    <property type="match status" value="1"/>
</dbReference>
<dbReference type="EMBL" id="DAAYMM010000014">
    <property type="protein sequence ID" value="HAG4837709.1"/>
    <property type="molecule type" value="Genomic_DNA"/>
</dbReference>
<evidence type="ECO:0000313" key="28">
    <source>
        <dbReference type="EMBL" id="HAG3627215.1"/>
    </source>
</evidence>
<dbReference type="GO" id="GO:0043565">
    <property type="term" value="F:sequence-specific DNA binding"/>
    <property type="evidence" value="ECO:0007669"/>
    <property type="project" value="InterPro"/>
</dbReference>
<evidence type="ECO:0000259" key="4">
    <source>
        <dbReference type="PROSITE" id="PS01124"/>
    </source>
</evidence>
<dbReference type="EMBL" id="DAAYIF010000012">
    <property type="protein sequence ID" value="HAG4315859.1"/>
    <property type="molecule type" value="Genomic_DNA"/>
</dbReference>
<dbReference type="EMBL" id="DAAXVA010000014">
    <property type="protein sequence ID" value="HAG2687557.1"/>
    <property type="molecule type" value="Genomic_DNA"/>
</dbReference>
<evidence type="ECO:0000313" key="38">
    <source>
        <dbReference type="EMBL" id="HAG4856272.1"/>
    </source>
</evidence>
<proteinExistence type="predicted"/>
<evidence type="ECO:0000256" key="3">
    <source>
        <dbReference type="ARBA" id="ARBA00023163"/>
    </source>
</evidence>
<evidence type="ECO:0000313" key="26">
    <source>
        <dbReference type="EMBL" id="HAG3594331.1"/>
    </source>
</evidence>
<evidence type="ECO:0000313" key="9">
    <source>
        <dbReference type="EMBL" id="HAG1873826.1"/>
    </source>
</evidence>
<evidence type="ECO:0000313" key="16">
    <source>
        <dbReference type="EMBL" id="HAG2493902.1"/>
    </source>
</evidence>
<dbReference type="EMBL" id="DAAYMQ010000012">
    <property type="protein sequence ID" value="HAG4856272.1"/>
    <property type="molecule type" value="Genomic_DNA"/>
</dbReference>
<dbReference type="EMBL" id="DAAYGR010000012">
    <property type="protein sequence ID" value="HAG4121849.1"/>
    <property type="molecule type" value="Genomic_DNA"/>
</dbReference>
<evidence type="ECO:0000313" key="7">
    <source>
        <dbReference type="EMBL" id="HAF8248625.1"/>
    </source>
</evidence>
<dbReference type="SMART" id="SM00342">
    <property type="entry name" value="HTH_ARAC"/>
    <property type="match status" value="1"/>
</dbReference>
<dbReference type="EMBL" id="DAAXXN010000014">
    <property type="protein sequence ID" value="HAG3010396.1"/>
    <property type="molecule type" value="Genomic_DNA"/>
</dbReference>
<dbReference type="PROSITE" id="PS01124">
    <property type="entry name" value="HTH_ARAC_FAMILY_2"/>
    <property type="match status" value="1"/>
</dbReference>
<evidence type="ECO:0000313" key="5">
    <source>
        <dbReference type="EMBL" id="HAF7113731.1"/>
    </source>
</evidence>
<dbReference type="EMBL" id="DAAYJX010000012">
    <property type="protein sequence ID" value="HAG4505221.1"/>
    <property type="molecule type" value="Genomic_DNA"/>
</dbReference>
<dbReference type="EMBL" id="DAAWJX010000014">
    <property type="protein sequence ID" value="HAF8192382.1"/>
    <property type="molecule type" value="Genomic_DNA"/>
</dbReference>
<dbReference type="EMBL" id="DAAXTL010000012">
    <property type="protein sequence ID" value="HAG5583010.1"/>
    <property type="molecule type" value="Genomic_DNA"/>
</dbReference>
<dbReference type="EMBL" id="DAAXOR010000021">
    <property type="protein sequence ID" value="HAG1878476.1"/>
    <property type="molecule type" value="Genomic_DNA"/>
</dbReference>
<accession>A0A762HEF0</accession>
<evidence type="ECO:0000313" key="10">
    <source>
        <dbReference type="EMBL" id="HAG1878476.1"/>
    </source>
</evidence>
<protein>
    <submittedName>
        <fullName evidence="24">Helix-turn-helix domain-containing protein</fullName>
    </submittedName>
</protein>
<keyword evidence="1" id="KW-0805">Transcription regulation</keyword>
<evidence type="ECO:0000313" key="20">
    <source>
        <dbReference type="EMBL" id="HAG2687557.1"/>
    </source>
</evidence>
<dbReference type="EMBL" id="DAAXOM010000014">
    <property type="protein sequence ID" value="HAG1911279.1"/>
    <property type="molecule type" value="Genomic_DNA"/>
</dbReference>
<evidence type="ECO:0000313" key="32">
    <source>
        <dbReference type="EMBL" id="HAG4187922.1"/>
    </source>
</evidence>
<name>A0A762HEF0_SALER</name>
<organism evidence="24">
    <name type="scientific">Salmonella enterica</name>
    <name type="common">Salmonella choleraesuis</name>
    <dbReference type="NCBI Taxonomy" id="28901"/>
    <lineage>
        <taxon>Bacteria</taxon>
        <taxon>Pseudomonadati</taxon>
        <taxon>Pseudomonadota</taxon>
        <taxon>Gammaproteobacteria</taxon>
        <taxon>Enterobacterales</taxon>
        <taxon>Enterobacteriaceae</taxon>
        <taxon>Salmonella</taxon>
    </lineage>
</organism>
<dbReference type="EMBL" id="DAAYCL010000013">
    <property type="protein sequence ID" value="HAG3603865.1"/>
    <property type="molecule type" value="Genomic_DNA"/>
</dbReference>
<dbReference type="EMBL" id="DAAYSM010000017">
    <property type="protein sequence ID" value="HAG5592513.1"/>
    <property type="molecule type" value="Genomic_DNA"/>
</dbReference>
<evidence type="ECO:0000313" key="17">
    <source>
        <dbReference type="EMBL" id="HAG2544529.1"/>
    </source>
</evidence>
<reference evidence="24" key="1">
    <citation type="journal article" date="2018" name="Genome Biol.">
        <title>SKESA: strategic k-mer extension for scrupulous assemblies.</title>
        <authorList>
            <person name="Souvorov A."/>
            <person name="Agarwala R."/>
            <person name="Lipman D.J."/>
        </authorList>
    </citation>
    <scope>NUCLEOTIDE SEQUENCE</scope>
    <source>
        <strain evidence="28">MA.JM_04/170</strain>
        <strain evidence="33">MA.JM_04/177</strain>
        <strain evidence="27">MA.JM_04/178</strain>
        <strain evidence="36">MA.JM_04/180</strain>
        <strain evidence="34">MA.JM_04/182</strain>
        <strain evidence="21">MA.JM_04/187</strain>
        <strain evidence="30">MA.JM_04/189</strain>
        <strain evidence="39">MA.JM_04/195</strain>
        <strain evidence="10">MA.JM_04/203</strain>
        <strain evidence="16">MA.JM_04/205</strain>
        <strain evidence="12">MA.JM_04/207</strain>
        <strain evidence="13">MA.JM_04/208</strain>
        <strain evidence="14">MA.JM_04/211</strain>
        <strain evidence="37">MA.JM_04/216</strain>
        <strain evidence="38">MA.JM_04/221</strain>
        <strain evidence="22">MA.JM_04/223</strain>
        <strain evidence="15">MA.JM_04/227</strain>
        <strain evidence="26">MA.JM_04/228</strain>
        <strain evidence="9">MA.JM_04/234</strain>
        <strain evidence="5">MA.JM_04/235</strain>
        <strain evidence="25">MA.JM_04/238</strain>
        <strain evidence="35">MA.JM_04/240</strain>
        <strain evidence="24">MA.JM_04/245</strain>
        <strain evidence="23">MA.JM_04/250</strain>
        <strain evidence="17">MA.JM_04/257</strain>
        <strain evidence="40">MA.JM_04/259</strain>
        <strain evidence="8">MA.JM_04/263</strain>
        <strain evidence="7">MA.JM_04/270</strain>
        <strain evidence="19">MA.JM_04/271</strain>
        <strain evidence="6">MA.JM_04/272</strain>
        <strain evidence="31">MA.JM_04/275</strain>
        <strain evidence="11">MA.JM_04/283</strain>
        <strain evidence="20">MA.JM_04/288</strain>
        <strain evidence="29">MA.JM_04/290</strain>
        <strain evidence="18">MA.JM_04/295</strain>
        <strain evidence="32">MA.MC_04-0729</strain>
    </source>
</reference>
<evidence type="ECO:0000313" key="33">
    <source>
        <dbReference type="EMBL" id="HAG4315859.1"/>
    </source>
</evidence>
<dbReference type="SUPFAM" id="SSF46689">
    <property type="entry name" value="Homeodomain-like"/>
    <property type="match status" value="1"/>
</dbReference>
<dbReference type="EMBL" id="DAAYAZ010000019">
    <property type="protein sequence ID" value="HAG3426774.1"/>
    <property type="molecule type" value="Genomic_DNA"/>
</dbReference>
<evidence type="ECO:0000313" key="8">
    <source>
        <dbReference type="EMBL" id="HAF8609433.1"/>
    </source>
</evidence>
<dbReference type="InterPro" id="IPR009057">
    <property type="entry name" value="Homeodomain-like_sf"/>
</dbReference>
<evidence type="ECO:0000313" key="14">
    <source>
        <dbReference type="EMBL" id="HAG2131036.1"/>
    </source>
</evidence>
<reference evidence="24" key="2">
    <citation type="submission" date="2020-02" db="EMBL/GenBank/DDBJ databases">
        <authorList>
            <consortium name="NCBI Pathogen Detection Project"/>
        </authorList>
    </citation>
    <scope>NUCLEOTIDE SEQUENCE</scope>
    <source>
        <strain evidence="28">MA.JM_04/170</strain>
        <strain evidence="33">MA.JM_04/177</strain>
        <strain evidence="27">MA.JM_04/178</strain>
        <strain evidence="36">MA.JM_04/180</strain>
        <strain evidence="34">MA.JM_04/182</strain>
        <strain evidence="21">MA.JM_04/187</strain>
        <strain evidence="30">MA.JM_04/189</strain>
        <strain evidence="39">MA.JM_04/195</strain>
        <strain evidence="10">MA.JM_04/203</strain>
        <strain evidence="16">MA.JM_04/205</strain>
        <strain evidence="12">MA.JM_04/207</strain>
        <strain evidence="13">MA.JM_04/208</strain>
        <strain evidence="14">MA.JM_04/211</strain>
        <strain evidence="37">MA.JM_04/216</strain>
        <strain evidence="38">MA.JM_04/221</strain>
        <strain evidence="22">MA.JM_04/223</strain>
        <strain evidence="15">MA.JM_04/227</strain>
        <strain evidence="26">MA.JM_04/228</strain>
        <strain evidence="9">MA.JM_04/234</strain>
        <strain evidence="5">MA.JM_04/235</strain>
        <strain evidence="25">MA.JM_04/238</strain>
        <strain evidence="35">MA.JM_04/240</strain>
        <strain evidence="24">MA.JM_04/245</strain>
        <strain evidence="23">MA.JM_04/250</strain>
        <strain evidence="17">MA.JM_04/257</strain>
        <strain evidence="40">MA.JM_04/259</strain>
        <strain evidence="8">MA.JM_04/263</strain>
        <strain evidence="7">MA.JM_04/270</strain>
        <strain evidence="19">MA.JM_04/271</strain>
        <strain evidence="6">MA.JM_04/272</strain>
        <strain evidence="31">MA.JM_04/275</strain>
        <strain evidence="11">MA.JM_04/283</strain>
        <strain evidence="20">MA.JM_04/288</strain>
        <strain evidence="29">MA.JM_04/290</strain>
        <strain evidence="18">MA.JM_04/295</strain>
        <strain evidence="32">MA.MC_04-0729</strain>
    </source>
</reference>
<dbReference type="EMBL" id="DAAWKK010000012">
    <property type="protein sequence ID" value="HAF8248625.1"/>
    <property type="molecule type" value="Genomic_DNA"/>
</dbReference>
<evidence type="ECO:0000313" key="29">
    <source>
        <dbReference type="EMBL" id="HAG3739758.1"/>
    </source>
</evidence>
<evidence type="ECO:0000313" key="22">
    <source>
        <dbReference type="EMBL" id="HAG3010396.1"/>
    </source>
</evidence>
<evidence type="ECO:0000313" key="36">
    <source>
        <dbReference type="EMBL" id="HAG4837709.1"/>
    </source>
</evidence>
<evidence type="ECO:0000313" key="21">
    <source>
        <dbReference type="EMBL" id="HAG3000832.1"/>
    </source>
</evidence>
<dbReference type="EMBL" id="DAAXTY010000025">
    <property type="protein sequence ID" value="HAG2544529.1"/>
    <property type="molecule type" value="Genomic_DNA"/>
</dbReference>
<comment type="caution">
    <text evidence="24">The sequence shown here is derived from an EMBL/GenBank/DDBJ whole genome shotgun (WGS) entry which is preliminary data.</text>
</comment>
<dbReference type="InterPro" id="IPR050959">
    <property type="entry name" value="MarA-like"/>
</dbReference>